<evidence type="ECO:0000256" key="2">
    <source>
        <dbReference type="ARBA" id="ARBA00022737"/>
    </source>
</evidence>
<keyword evidence="1" id="KW-0880">Kelch repeat</keyword>
<dbReference type="SUPFAM" id="SSF50965">
    <property type="entry name" value="Galactose oxidase, central domain"/>
    <property type="match status" value="1"/>
</dbReference>
<keyword evidence="4" id="KW-1185">Reference proteome</keyword>
<protein>
    <recommendedName>
        <fullName evidence="5">Kelch repeat protein</fullName>
    </recommendedName>
</protein>
<dbReference type="SUPFAM" id="SSF117281">
    <property type="entry name" value="Kelch motif"/>
    <property type="match status" value="2"/>
</dbReference>
<dbReference type="SMART" id="SM00612">
    <property type="entry name" value="Kelch"/>
    <property type="match status" value="6"/>
</dbReference>
<dbReference type="InterPro" id="IPR011043">
    <property type="entry name" value="Gal_Oxase/kelch_b-propeller"/>
</dbReference>
<gene>
    <name evidence="3" type="ORF">CYMTET_9354</name>
</gene>
<evidence type="ECO:0000313" key="3">
    <source>
        <dbReference type="EMBL" id="KAK3282932.1"/>
    </source>
</evidence>
<dbReference type="PRINTS" id="PR00501">
    <property type="entry name" value="KELCHREPEAT"/>
</dbReference>
<dbReference type="AlphaFoldDB" id="A0AAE0LF77"/>
<dbReference type="PANTHER" id="PTHR46260:SF3">
    <property type="entry name" value="RING-TYPE DOMAIN-CONTAINING PROTEIN"/>
    <property type="match status" value="1"/>
</dbReference>
<dbReference type="EMBL" id="LGRX02003094">
    <property type="protein sequence ID" value="KAK3282932.1"/>
    <property type="molecule type" value="Genomic_DNA"/>
</dbReference>
<evidence type="ECO:0008006" key="5">
    <source>
        <dbReference type="Google" id="ProtNLM"/>
    </source>
</evidence>
<proteinExistence type="predicted"/>
<comment type="caution">
    <text evidence="3">The sequence shown here is derived from an EMBL/GenBank/DDBJ whole genome shotgun (WGS) entry which is preliminary data.</text>
</comment>
<name>A0AAE0LF77_9CHLO</name>
<sequence length="409" mass="45421">MTTPRCWCASAAHGQYVYAIGGCDGWKDGARTPLTSCERLDTFLVKWEEIWSMKQPRVGCSSVLHYDRIYVIGGCEQFLDPVGNNNHLEAMHVVEFLELSSGYWDRVGSLKARRYGFSIAVHENTLYSFGGCDGTKAVGTMEVLELRSSPQTLINNENMPTDRYRCGAVNYGQYIFICGGFNGEEVLQTVERLDTVTREWESMPSMHVPRSGCAAIVHGTYLYVLGGEPQAMTPSDLRAAASIERLNLATLSEWEDFGYIDHMQYGCCVVAHGNYIYILGGHNTHKPVNTVQRLDVSSPTNLNATGKWESVTNMLALRNGCAAVAHDKYIYVIGGFDGTHELATVERMDTTDQTWERVGSMCSPRFGSVACFAEPFIYVVGSETSGLSPQTIERIHVGMMRKVRCALQC</sequence>
<dbReference type="InterPro" id="IPR015915">
    <property type="entry name" value="Kelch-typ_b-propeller"/>
</dbReference>
<dbReference type="InterPro" id="IPR051746">
    <property type="entry name" value="Kelch_domain_containing_8"/>
</dbReference>
<dbReference type="InterPro" id="IPR006652">
    <property type="entry name" value="Kelch_1"/>
</dbReference>
<dbReference type="Pfam" id="PF24681">
    <property type="entry name" value="Kelch_KLHDC2_KLHL20_DRC7"/>
    <property type="match status" value="2"/>
</dbReference>
<keyword evidence="2" id="KW-0677">Repeat</keyword>
<reference evidence="3 4" key="1">
    <citation type="journal article" date="2015" name="Genome Biol. Evol.">
        <title>Comparative Genomics of a Bacterivorous Green Alga Reveals Evolutionary Causalities and Consequences of Phago-Mixotrophic Mode of Nutrition.</title>
        <authorList>
            <person name="Burns J.A."/>
            <person name="Paasch A."/>
            <person name="Narechania A."/>
            <person name="Kim E."/>
        </authorList>
    </citation>
    <scope>NUCLEOTIDE SEQUENCE [LARGE SCALE GENOMIC DNA]</scope>
    <source>
        <strain evidence="3 4">PLY_AMNH</strain>
    </source>
</reference>
<accession>A0AAE0LF77</accession>
<dbReference type="Gene3D" id="2.120.10.80">
    <property type="entry name" value="Kelch-type beta propeller"/>
    <property type="match status" value="2"/>
</dbReference>
<organism evidence="3 4">
    <name type="scientific">Cymbomonas tetramitiformis</name>
    <dbReference type="NCBI Taxonomy" id="36881"/>
    <lineage>
        <taxon>Eukaryota</taxon>
        <taxon>Viridiplantae</taxon>
        <taxon>Chlorophyta</taxon>
        <taxon>Pyramimonadophyceae</taxon>
        <taxon>Pyramimonadales</taxon>
        <taxon>Pyramimonadaceae</taxon>
        <taxon>Cymbomonas</taxon>
    </lineage>
</organism>
<dbReference type="Proteomes" id="UP001190700">
    <property type="component" value="Unassembled WGS sequence"/>
</dbReference>
<evidence type="ECO:0000256" key="1">
    <source>
        <dbReference type="ARBA" id="ARBA00022441"/>
    </source>
</evidence>
<dbReference type="PANTHER" id="PTHR46260">
    <property type="entry name" value="RING-TYPE DOMAIN-CONTAINING PROTEIN"/>
    <property type="match status" value="1"/>
</dbReference>
<dbReference type="PROSITE" id="PS51257">
    <property type="entry name" value="PROKAR_LIPOPROTEIN"/>
    <property type="match status" value="1"/>
</dbReference>
<evidence type="ECO:0000313" key="4">
    <source>
        <dbReference type="Proteomes" id="UP001190700"/>
    </source>
</evidence>